<keyword evidence="3" id="KW-1185">Reference proteome</keyword>
<keyword evidence="1" id="KW-1133">Transmembrane helix</keyword>
<dbReference type="EMBL" id="CP099420">
    <property type="protein sequence ID" value="USW50858.1"/>
    <property type="molecule type" value="Genomic_DNA"/>
</dbReference>
<keyword evidence="1" id="KW-0812">Transmembrane</keyword>
<feature type="transmembrane region" description="Helical" evidence="1">
    <location>
        <begin position="42"/>
        <end position="63"/>
    </location>
</feature>
<feature type="transmembrane region" description="Helical" evidence="1">
    <location>
        <begin position="12"/>
        <end position="36"/>
    </location>
</feature>
<proteinExistence type="predicted"/>
<name>A0A9Q9APQ1_9PEZI</name>
<organism evidence="2 3">
    <name type="scientific">Septoria linicola</name>
    <dbReference type="NCBI Taxonomy" id="215465"/>
    <lineage>
        <taxon>Eukaryota</taxon>
        <taxon>Fungi</taxon>
        <taxon>Dikarya</taxon>
        <taxon>Ascomycota</taxon>
        <taxon>Pezizomycotina</taxon>
        <taxon>Dothideomycetes</taxon>
        <taxon>Dothideomycetidae</taxon>
        <taxon>Mycosphaerellales</taxon>
        <taxon>Mycosphaerellaceae</taxon>
        <taxon>Septoria</taxon>
    </lineage>
</organism>
<evidence type="ECO:0000313" key="2">
    <source>
        <dbReference type="EMBL" id="USW50858.1"/>
    </source>
</evidence>
<protein>
    <submittedName>
        <fullName evidence="2">Uncharacterized protein</fullName>
    </submittedName>
</protein>
<accession>A0A9Q9APQ1</accession>
<keyword evidence="1" id="KW-0472">Membrane</keyword>
<dbReference type="Proteomes" id="UP001056384">
    <property type="component" value="Chromosome 3"/>
</dbReference>
<dbReference type="AlphaFoldDB" id="A0A9Q9APQ1"/>
<gene>
    <name evidence="2" type="ORF">Slin15195_G041770</name>
</gene>
<reference evidence="2" key="1">
    <citation type="submission" date="2022-06" db="EMBL/GenBank/DDBJ databases">
        <title>Complete genome sequences of two strains of the flax pathogen Septoria linicola.</title>
        <authorList>
            <person name="Lapalu N."/>
            <person name="Simon A."/>
            <person name="Demenou B."/>
            <person name="Paumier D."/>
            <person name="Guillot M.-P."/>
            <person name="Gout L."/>
            <person name="Valade R."/>
        </authorList>
    </citation>
    <scope>NUCLEOTIDE SEQUENCE</scope>
    <source>
        <strain evidence="2">SE15195</strain>
    </source>
</reference>
<sequence length="76" mass="8068">MSWPAVRLEGRYYAGAFAASSFAPLTSLPIAGALISATGGQYWALVVFTGLCYGVAAVCFVAARVKAVGWNYRKVF</sequence>
<evidence type="ECO:0000313" key="3">
    <source>
        <dbReference type="Proteomes" id="UP001056384"/>
    </source>
</evidence>
<evidence type="ECO:0000256" key="1">
    <source>
        <dbReference type="SAM" id="Phobius"/>
    </source>
</evidence>